<protein>
    <submittedName>
        <fullName evidence="2">Uncharacterized protein</fullName>
    </submittedName>
</protein>
<dbReference type="AlphaFoldDB" id="C8X7M0"/>
<reference evidence="2 3" key="2">
    <citation type="journal article" date="2010" name="Stand. Genomic Sci.">
        <title>Complete genome sequence of Nakamurella multipartita type strain (Y-104).</title>
        <authorList>
            <person name="Tice H."/>
            <person name="Mayilraj S."/>
            <person name="Sims D."/>
            <person name="Lapidus A."/>
            <person name="Nolan M."/>
            <person name="Lucas S."/>
            <person name="Glavina Del Rio T."/>
            <person name="Copeland A."/>
            <person name="Cheng J.F."/>
            <person name="Meincke L."/>
            <person name="Bruce D."/>
            <person name="Goodwin L."/>
            <person name="Pitluck S."/>
            <person name="Ivanova N."/>
            <person name="Mavromatis K."/>
            <person name="Ovchinnikova G."/>
            <person name="Pati A."/>
            <person name="Chen A."/>
            <person name="Palaniappan K."/>
            <person name="Land M."/>
            <person name="Hauser L."/>
            <person name="Chang Y.J."/>
            <person name="Jeffries C.D."/>
            <person name="Detter J.C."/>
            <person name="Brettin T."/>
            <person name="Rohde M."/>
            <person name="Goker M."/>
            <person name="Bristow J."/>
            <person name="Eisen J.A."/>
            <person name="Markowitz V."/>
            <person name="Hugenholtz P."/>
            <person name="Kyrpides N.C."/>
            <person name="Klenk H.P."/>
            <person name="Chen F."/>
        </authorList>
    </citation>
    <scope>NUCLEOTIDE SEQUENCE [LARGE SCALE GENOMIC DNA]</scope>
    <source>
        <strain evidence="3">ATCC 700099 / DSM 44233 / CIP 104796 / JCM 9543 / NBRC 105858 / Y-104</strain>
    </source>
</reference>
<evidence type="ECO:0000313" key="3">
    <source>
        <dbReference type="Proteomes" id="UP000002218"/>
    </source>
</evidence>
<proteinExistence type="predicted"/>
<dbReference type="Proteomes" id="UP000002218">
    <property type="component" value="Chromosome"/>
</dbReference>
<gene>
    <name evidence="2" type="ordered locus">Namu_2623</name>
</gene>
<evidence type="ECO:0000313" key="2">
    <source>
        <dbReference type="EMBL" id="ACV78973.1"/>
    </source>
</evidence>
<sequence>MRVVATAILDDHGQDRRLVVLGDLNDTEQAVTTQLLYGPPGSQDGTGGFSRPVLMWLKRSVTLSASVSRSGSPAAGTLSVRRRTGCA</sequence>
<keyword evidence="3" id="KW-1185">Reference proteome</keyword>
<dbReference type="STRING" id="479431.Namu_2623"/>
<name>C8X7M0_NAKMY</name>
<dbReference type="KEGG" id="nml:Namu_2623"/>
<accession>C8X7M0</accession>
<dbReference type="HOGENOM" id="CLU_2480116_0_0_11"/>
<dbReference type="eggNOG" id="COG2374">
    <property type="taxonomic scope" value="Bacteria"/>
</dbReference>
<feature type="region of interest" description="Disordered" evidence="1">
    <location>
        <begin position="67"/>
        <end position="87"/>
    </location>
</feature>
<dbReference type="EMBL" id="CP001737">
    <property type="protein sequence ID" value="ACV78973.1"/>
    <property type="molecule type" value="Genomic_DNA"/>
</dbReference>
<dbReference type="InParanoid" id="C8X7M0"/>
<organism evidence="2 3">
    <name type="scientific">Nakamurella multipartita (strain ATCC 700099 / DSM 44233 / CIP 104796 / JCM 9543 / NBRC 105858 / Y-104)</name>
    <name type="common">Microsphaera multipartita</name>
    <dbReference type="NCBI Taxonomy" id="479431"/>
    <lineage>
        <taxon>Bacteria</taxon>
        <taxon>Bacillati</taxon>
        <taxon>Actinomycetota</taxon>
        <taxon>Actinomycetes</taxon>
        <taxon>Nakamurellales</taxon>
        <taxon>Nakamurellaceae</taxon>
        <taxon>Nakamurella</taxon>
    </lineage>
</organism>
<evidence type="ECO:0000256" key="1">
    <source>
        <dbReference type="SAM" id="MobiDB-lite"/>
    </source>
</evidence>
<reference evidence="3" key="1">
    <citation type="submission" date="2009-09" db="EMBL/GenBank/DDBJ databases">
        <title>The complete genome of Nakamurella multipartita DSM 44233.</title>
        <authorList>
            <consortium name="US DOE Joint Genome Institute (JGI-PGF)"/>
            <person name="Lucas S."/>
            <person name="Copeland A."/>
            <person name="Lapidus A."/>
            <person name="Glavina del Rio T."/>
            <person name="Dalin E."/>
            <person name="Tice H."/>
            <person name="Bruce D."/>
            <person name="Goodwin L."/>
            <person name="Pitluck S."/>
            <person name="Kyrpides N."/>
            <person name="Mavromatis K."/>
            <person name="Ivanova N."/>
            <person name="Ovchinnikova G."/>
            <person name="Sims D."/>
            <person name="Meincke L."/>
            <person name="Brettin T."/>
            <person name="Detter J.C."/>
            <person name="Han C."/>
            <person name="Larimer F."/>
            <person name="Land M."/>
            <person name="Hauser L."/>
            <person name="Markowitz V."/>
            <person name="Cheng J.-F."/>
            <person name="Hugenholtz P."/>
            <person name="Woyke T."/>
            <person name="Wu D."/>
            <person name="Klenk H.-P."/>
            <person name="Eisen J.A."/>
        </authorList>
    </citation>
    <scope>NUCLEOTIDE SEQUENCE [LARGE SCALE GENOMIC DNA]</scope>
    <source>
        <strain evidence="3">ATCC 700099 / DSM 44233 / CIP 104796 / JCM 9543 / NBRC 105858 / Y-104</strain>
    </source>
</reference>